<feature type="non-terminal residue" evidence="2">
    <location>
        <position position="1"/>
    </location>
</feature>
<evidence type="ECO:0000256" key="1">
    <source>
        <dbReference type="SAM" id="SignalP"/>
    </source>
</evidence>
<comment type="caution">
    <text evidence="2">The sequence shown here is derived from an EMBL/GenBank/DDBJ whole genome shotgun (WGS) entry which is preliminary data.</text>
</comment>
<reference evidence="2 3" key="1">
    <citation type="journal article" date="2024" name="BMC Genomics">
        <title>Genome assembly of redclaw crayfish (Cherax quadricarinatus) provides insights into its immune adaptation and hypoxia tolerance.</title>
        <authorList>
            <person name="Liu Z."/>
            <person name="Zheng J."/>
            <person name="Li H."/>
            <person name="Fang K."/>
            <person name="Wang S."/>
            <person name="He J."/>
            <person name="Zhou D."/>
            <person name="Weng S."/>
            <person name="Chi M."/>
            <person name="Gu Z."/>
            <person name="He J."/>
            <person name="Li F."/>
            <person name="Wang M."/>
        </authorList>
    </citation>
    <scope>NUCLEOTIDE SEQUENCE [LARGE SCALE GENOMIC DNA]</scope>
    <source>
        <strain evidence="2">ZL_2023a</strain>
    </source>
</reference>
<protein>
    <recommendedName>
        <fullName evidence="4">Secreted protein</fullName>
    </recommendedName>
</protein>
<feature type="signal peptide" evidence="1">
    <location>
        <begin position="1"/>
        <end position="23"/>
    </location>
</feature>
<proteinExistence type="predicted"/>
<accession>A0AAW0XYF1</accession>
<dbReference type="Proteomes" id="UP001445076">
    <property type="component" value="Unassembled WGS sequence"/>
</dbReference>
<evidence type="ECO:0008006" key="4">
    <source>
        <dbReference type="Google" id="ProtNLM"/>
    </source>
</evidence>
<evidence type="ECO:0000313" key="3">
    <source>
        <dbReference type="Proteomes" id="UP001445076"/>
    </source>
</evidence>
<name>A0AAW0XYF1_CHEQU</name>
<gene>
    <name evidence="2" type="ORF">OTU49_016022</name>
</gene>
<keyword evidence="3" id="KW-1185">Reference proteome</keyword>
<feature type="chain" id="PRO_5043912064" description="Secreted protein" evidence="1">
    <location>
        <begin position="24"/>
        <end position="220"/>
    </location>
</feature>
<evidence type="ECO:0000313" key="2">
    <source>
        <dbReference type="EMBL" id="KAK8748837.1"/>
    </source>
</evidence>
<sequence length="220" mass="22971">RMMEKKVVVLAVWVMVKVLDVNTLTPASAVLACGPGEDTNARCILKKTQCSPITRIISGPQGPVDTLISCANQTGVFLDPVFFMSIGLAFLQGNPESLTDQVSPDSATSSGIRRCILNATGLANPDMTLNRTAVAVNLSMGFPSSSTLGAAVAAAAVTCPEPVDYRLTDFISCLKMACMNSVVNNPLMSEETSLVDTAAASSTTQDPLQLEIALGYPGAP</sequence>
<keyword evidence="1" id="KW-0732">Signal</keyword>
<organism evidence="2 3">
    <name type="scientific">Cherax quadricarinatus</name>
    <name type="common">Australian red claw crayfish</name>
    <dbReference type="NCBI Taxonomy" id="27406"/>
    <lineage>
        <taxon>Eukaryota</taxon>
        <taxon>Metazoa</taxon>
        <taxon>Ecdysozoa</taxon>
        <taxon>Arthropoda</taxon>
        <taxon>Crustacea</taxon>
        <taxon>Multicrustacea</taxon>
        <taxon>Malacostraca</taxon>
        <taxon>Eumalacostraca</taxon>
        <taxon>Eucarida</taxon>
        <taxon>Decapoda</taxon>
        <taxon>Pleocyemata</taxon>
        <taxon>Astacidea</taxon>
        <taxon>Parastacoidea</taxon>
        <taxon>Parastacidae</taxon>
        <taxon>Cherax</taxon>
    </lineage>
</organism>
<dbReference type="AlphaFoldDB" id="A0AAW0XYF1"/>
<dbReference type="EMBL" id="JARKIK010000011">
    <property type="protein sequence ID" value="KAK8748837.1"/>
    <property type="molecule type" value="Genomic_DNA"/>
</dbReference>